<proteinExistence type="predicted"/>
<name>A0A8S5QTG3_9CAUD</name>
<dbReference type="EMBL" id="BK015727">
    <property type="protein sequence ID" value="DAE22129.1"/>
    <property type="molecule type" value="Genomic_DNA"/>
</dbReference>
<organism evidence="1">
    <name type="scientific">Myoviridae sp. ctX172</name>
    <dbReference type="NCBI Taxonomy" id="2826663"/>
    <lineage>
        <taxon>Viruses</taxon>
        <taxon>Duplodnaviria</taxon>
        <taxon>Heunggongvirae</taxon>
        <taxon>Uroviricota</taxon>
        <taxon>Caudoviricetes</taxon>
    </lineage>
</organism>
<evidence type="ECO:0000313" key="1">
    <source>
        <dbReference type="EMBL" id="DAE22129.1"/>
    </source>
</evidence>
<reference evidence="1" key="1">
    <citation type="journal article" date="2021" name="Proc. Natl. Acad. Sci. U.S.A.">
        <title>A Catalog of Tens of Thousands of Viruses from Human Metagenomes Reveals Hidden Associations with Chronic Diseases.</title>
        <authorList>
            <person name="Tisza M.J."/>
            <person name="Buck C.B."/>
        </authorList>
    </citation>
    <scope>NUCLEOTIDE SEQUENCE</scope>
    <source>
        <strain evidence="1">CtX172</strain>
    </source>
</reference>
<accession>A0A8S5QTG3</accession>
<protein>
    <submittedName>
        <fullName evidence="1">Catabolite control protein A</fullName>
    </submittedName>
</protein>
<sequence length="135" mass="15205">MKYIELSTSKKARICRALGVSRVTLWSALTFQTQSQLAEKIRRMAVQNGGRVMIKLDVTEGFMPNCEIDFVHDIGGVQRIIQTFSNGVRVEFDNATCTASISRDNRAVKTFSDVKVRDWGNIVFEAQSLTDSLNR</sequence>